<evidence type="ECO:0000256" key="4">
    <source>
        <dbReference type="ARBA" id="ARBA00022723"/>
    </source>
</evidence>
<evidence type="ECO:0000259" key="9">
    <source>
        <dbReference type="Pfam" id="PF20628"/>
    </source>
</evidence>
<evidence type="ECO:0000256" key="3">
    <source>
        <dbReference type="ARBA" id="ARBA00022617"/>
    </source>
</evidence>
<keyword evidence="7" id="KW-0408">Iron</keyword>
<proteinExistence type="inferred from homology"/>
<evidence type="ECO:0000313" key="10">
    <source>
        <dbReference type="EMBL" id="GGO66561.1"/>
    </source>
</evidence>
<protein>
    <recommendedName>
        <fullName evidence="9">Dyp-type peroxidase C-terminal domain-containing protein</fullName>
    </recommendedName>
</protein>
<evidence type="ECO:0000256" key="1">
    <source>
        <dbReference type="ARBA" id="ARBA00001970"/>
    </source>
</evidence>
<dbReference type="InterPro" id="IPR011008">
    <property type="entry name" value="Dimeric_a/b-barrel"/>
</dbReference>
<dbReference type="Proteomes" id="UP000638043">
    <property type="component" value="Unassembled WGS sequence"/>
</dbReference>
<gene>
    <name evidence="10" type="ORF">GCM10010910_26290</name>
</gene>
<evidence type="ECO:0000256" key="5">
    <source>
        <dbReference type="ARBA" id="ARBA00022729"/>
    </source>
</evidence>
<dbReference type="RefSeq" id="WP_188702620.1">
    <property type="nucleotide sequence ID" value="NZ_BMMQ01000009.1"/>
</dbReference>
<keyword evidence="3" id="KW-0349">Heme</keyword>
<dbReference type="SUPFAM" id="SSF54909">
    <property type="entry name" value="Dimeric alpha+beta barrel"/>
    <property type="match status" value="1"/>
</dbReference>
<keyword evidence="4" id="KW-0479">Metal-binding</keyword>
<reference evidence="11" key="1">
    <citation type="journal article" date="2019" name="Int. J. Syst. Evol. Microbiol.">
        <title>The Global Catalogue of Microorganisms (GCM) 10K type strain sequencing project: providing services to taxonomists for standard genome sequencing and annotation.</title>
        <authorList>
            <consortium name="The Broad Institute Genomics Platform"/>
            <consortium name="The Broad Institute Genome Sequencing Center for Infectious Disease"/>
            <person name="Wu L."/>
            <person name="Ma J."/>
        </authorList>
    </citation>
    <scope>NUCLEOTIDE SEQUENCE [LARGE SCALE GENOMIC DNA]</scope>
    <source>
        <strain evidence="11">CGMCC 4.7181</strain>
    </source>
</reference>
<organism evidence="10 11">
    <name type="scientific">Microbacterium nanhaiense</name>
    <dbReference type="NCBI Taxonomy" id="1301026"/>
    <lineage>
        <taxon>Bacteria</taxon>
        <taxon>Bacillati</taxon>
        <taxon>Actinomycetota</taxon>
        <taxon>Actinomycetes</taxon>
        <taxon>Micrococcales</taxon>
        <taxon>Microbacteriaceae</taxon>
        <taxon>Microbacterium</taxon>
    </lineage>
</organism>
<dbReference type="PROSITE" id="PS51404">
    <property type="entry name" value="DYP_PEROXIDASE"/>
    <property type="match status" value="1"/>
</dbReference>
<evidence type="ECO:0000256" key="2">
    <source>
        <dbReference type="ARBA" id="ARBA00022559"/>
    </source>
</evidence>
<dbReference type="InterPro" id="IPR006314">
    <property type="entry name" value="Dyp_peroxidase"/>
</dbReference>
<comment type="caution">
    <text evidence="10">The sequence shown here is derived from an EMBL/GenBank/DDBJ whole genome shotgun (WGS) entry which is preliminary data.</text>
</comment>
<dbReference type="Pfam" id="PF20628">
    <property type="entry name" value="Dyp_perox_C"/>
    <property type="match status" value="1"/>
</dbReference>
<accession>A0ABQ2N305</accession>
<keyword evidence="6" id="KW-0560">Oxidoreductase</keyword>
<comment type="cofactor">
    <cofactor evidence="1">
        <name>heme b</name>
        <dbReference type="ChEBI" id="CHEBI:60344"/>
    </cofactor>
</comment>
<dbReference type="PROSITE" id="PS51318">
    <property type="entry name" value="TAT"/>
    <property type="match status" value="1"/>
</dbReference>
<dbReference type="PANTHER" id="PTHR30521">
    <property type="entry name" value="DEFERROCHELATASE/PEROXIDASE"/>
    <property type="match status" value="1"/>
</dbReference>
<dbReference type="PANTHER" id="PTHR30521:SF4">
    <property type="entry name" value="DEFERROCHELATASE"/>
    <property type="match status" value="1"/>
</dbReference>
<keyword evidence="11" id="KW-1185">Reference proteome</keyword>
<evidence type="ECO:0000256" key="7">
    <source>
        <dbReference type="ARBA" id="ARBA00023004"/>
    </source>
</evidence>
<evidence type="ECO:0000256" key="8">
    <source>
        <dbReference type="ARBA" id="ARBA00025737"/>
    </source>
</evidence>
<keyword evidence="2" id="KW-0575">Peroxidase</keyword>
<evidence type="ECO:0000313" key="11">
    <source>
        <dbReference type="Proteomes" id="UP000638043"/>
    </source>
</evidence>
<dbReference type="InterPro" id="IPR048328">
    <property type="entry name" value="Dyp_perox_C"/>
</dbReference>
<dbReference type="EMBL" id="BMMQ01000009">
    <property type="protein sequence ID" value="GGO66561.1"/>
    <property type="molecule type" value="Genomic_DNA"/>
</dbReference>
<evidence type="ECO:0000256" key="6">
    <source>
        <dbReference type="ARBA" id="ARBA00023002"/>
    </source>
</evidence>
<name>A0ABQ2N305_9MICO</name>
<feature type="domain" description="Dyp-type peroxidase C-terminal" evidence="9">
    <location>
        <begin position="192"/>
        <end position="305"/>
    </location>
</feature>
<dbReference type="InterPro" id="IPR006311">
    <property type="entry name" value="TAT_signal"/>
</dbReference>
<comment type="similarity">
    <text evidence="8">Belongs to the DyP-type peroxidase family.</text>
</comment>
<sequence length="318" mass="32463">MNSPDEAPKLRIGRRDIFTAVGAAAVGGVAGWALRGTGSEPVAADPAPSQAPSAAPAGGVPGITLPAVPQRHARLTVLAVDGPAAAVIDAARRIAAVDPAQPADAGEVSVTIGFAPHIARELWPERATAEALPRFASDADDIVEGGELAIQVCAETAPGARGASARILGEISSRIAWQADGYRDAPTPEGTARTNIGFIDGIIKPRSAEELAAGVFTAQGDTYAVFRRIRIAQSFLDASVAGQEGAIGRSRETGAPLSGGSTMDEIDLFAKTDASRTLIPAAAHARRAHPANIGRPLMLRRSYSIDATPGAGPSSPPS</sequence>
<keyword evidence="5" id="KW-0732">Signal</keyword>